<gene>
    <name evidence="3" type="primary">HERC1</name>
    <name evidence="3" type="ORF">SNAT2548_LOCUS13974</name>
</gene>
<sequence length="283" mass="30131">MLQEIFARNALSKEDVLMGLEVHRAVLEAGLVGHDATERRTLAATCRPPGRQWEEDGLTFAEFAGKIVPGCRATLSAMRHDKLHKLLAAAPREWTGRVQKARLLEACLQVLPAEYLDPVEDGEGALPGNAVLQELIRLYSEGAEGYSLPEIALKLQAISEDTPRSIFIVLDLAADVASADGRQAVATRLAQLCGEGGGPLSCVVHNAAVIGELCNVDQLTLAGYQRTMAINVEGPLFLTQALKPSFSSGSRVLHISSGAAHRPLEGCLTYCTSRSVAGDAVPG</sequence>
<accession>A0A812MHH9</accession>
<dbReference type="SUPFAM" id="SSF51735">
    <property type="entry name" value="NAD(P)-binding Rossmann-fold domains"/>
    <property type="match status" value="1"/>
</dbReference>
<dbReference type="Gene3D" id="3.40.50.720">
    <property type="entry name" value="NAD(P)-binding Rossmann-like Domain"/>
    <property type="match status" value="1"/>
</dbReference>
<dbReference type="AlphaFoldDB" id="A0A812MHH9"/>
<organism evidence="3 4">
    <name type="scientific">Symbiodinium natans</name>
    <dbReference type="NCBI Taxonomy" id="878477"/>
    <lineage>
        <taxon>Eukaryota</taxon>
        <taxon>Sar</taxon>
        <taxon>Alveolata</taxon>
        <taxon>Dinophyceae</taxon>
        <taxon>Suessiales</taxon>
        <taxon>Symbiodiniaceae</taxon>
        <taxon>Symbiodinium</taxon>
    </lineage>
</organism>
<dbReference type="PANTHER" id="PTHR43639">
    <property type="entry name" value="OXIDOREDUCTASE, SHORT-CHAIN DEHYDROGENASE/REDUCTASE FAMILY (AFU_ORTHOLOGUE AFUA_5G02870)"/>
    <property type="match status" value="1"/>
</dbReference>
<dbReference type="PANTHER" id="PTHR43639:SF1">
    <property type="entry name" value="SHORT-CHAIN DEHYDROGENASE_REDUCTASE FAMILY PROTEIN"/>
    <property type="match status" value="1"/>
</dbReference>
<reference evidence="3" key="1">
    <citation type="submission" date="2021-02" db="EMBL/GenBank/DDBJ databases">
        <authorList>
            <person name="Dougan E. K."/>
            <person name="Rhodes N."/>
            <person name="Thang M."/>
            <person name="Chan C."/>
        </authorList>
    </citation>
    <scope>NUCLEOTIDE SEQUENCE</scope>
</reference>
<evidence type="ECO:0000256" key="2">
    <source>
        <dbReference type="ARBA" id="ARBA00023002"/>
    </source>
</evidence>
<evidence type="ECO:0000313" key="4">
    <source>
        <dbReference type="Proteomes" id="UP000604046"/>
    </source>
</evidence>
<proteinExistence type="inferred from homology"/>
<dbReference type="InterPro" id="IPR036291">
    <property type="entry name" value="NAD(P)-bd_dom_sf"/>
</dbReference>
<comment type="caution">
    <text evidence="3">The sequence shown here is derived from an EMBL/GenBank/DDBJ whole genome shotgun (WGS) entry which is preliminary data.</text>
</comment>
<evidence type="ECO:0000313" key="3">
    <source>
        <dbReference type="EMBL" id="CAE7264975.1"/>
    </source>
</evidence>
<dbReference type="Pfam" id="PF00106">
    <property type="entry name" value="adh_short"/>
    <property type="match status" value="1"/>
</dbReference>
<comment type="similarity">
    <text evidence="1">Belongs to the short-chain dehydrogenases/reductases (SDR) family.</text>
</comment>
<dbReference type="Proteomes" id="UP000604046">
    <property type="component" value="Unassembled WGS sequence"/>
</dbReference>
<keyword evidence="2" id="KW-0560">Oxidoreductase</keyword>
<dbReference type="OrthoDB" id="1933717at2759"/>
<dbReference type="EMBL" id="CAJNDS010001557">
    <property type="protein sequence ID" value="CAE7264975.1"/>
    <property type="molecule type" value="Genomic_DNA"/>
</dbReference>
<dbReference type="InterPro" id="IPR002347">
    <property type="entry name" value="SDR_fam"/>
</dbReference>
<evidence type="ECO:0000256" key="1">
    <source>
        <dbReference type="ARBA" id="ARBA00006484"/>
    </source>
</evidence>
<dbReference type="GO" id="GO:0016491">
    <property type="term" value="F:oxidoreductase activity"/>
    <property type="evidence" value="ECO:0007669"/>
    <property type="project" value="UniProtKB-KW"/>
</dbReference>
<keyword evidence="4" id="KW-1185">Reference proteome</keyword>
<protein>
    <submittedName>
        <fullName evidence="3">HERC1 protein</fullName>
    </submittedName>
</protein>
<dbReference type="CDD" id="cd05233">
    <property type="entry name" value="SDR_c"/>
    <property type="match status" value="1"/>
</dbReference>
<name>A0A812MHH9_9DINO</name>